<proteinExistence type="predicted"/>
<gene>
    <name evidence="1" type="ORF">LZY01_20080</name>
</gene>
<sequence length="127" mass="14700">MIYVSNARTGKIVYSGKTMAECNKWRLTHFRRDSLNAREMPYPLKMTNDEHLAEEAIIWKNTLGNTKVKKIETARYAVTLDGVTINFSSKKEIKKTYRISDLTIKRLIFTHGQDHGISIEKMAEVHL</sequence>
<organism evidence="1 2">
    <name type="scientific">Levilactobacillus zymae</name>
    <dbReference type="NCBI Taxonomy" id="267363"/>
    <lineage>
        <taxon>Bacteria</taxon>
        <taxon>Bacillati</taxon>
        <taxon>Bacillota</taxon>
        <taxon>Bacilli</taxon>
        <taxon>Lactobacillales</taxon>
        <taxon>Lactobacillaceae</taxon>
        <taxon>Levilactobacillus</taxon>
    </lineage>
</organism>
<dbReference type="RefSeq" id="WP_057730183.1">
    <property type="nucleotide sequence ID" value="NZ_BJZK01000028.1"/>
</dbReference>
<comment type="caution">
    <text evidence="1">The sequence shown here is derived from an EMBL/GenBank/DDBJ whole genome shotgun (WGS) entry which is preliminary data.</text>
</comment>
<evidence type="ECO:0000313" key="1">
    <source>
        <dbReference type="EMBL" id="GEO72840.1"/>
    </source>
</evidence>
<evidence type="ECO:0000313" key="2">
    <source>
        <dbReference type="Proteomes" id="UP000321794"/>
    </source>
</evidence>
<dbReference type="Proteomes" id="UP000321794">
    <property type="component" value="Unassembled WGS sequence"/>
</dbReference>
<name>A0ABQ0WY67_9LACO</name>
<evidence type="ECO:0008006" key="3">
    <source>
        <dbReference type="Google" id="ProtNLM"/>
    </source>
</evidence>
<reference evidence="1 2" key="1">
    <citation type="submission" date="2019-07" db="EMBL/GenBank/DDBJ databases">
        <title>Whole genome shotgun sequence of Lactobacillus zymae NBRC 107157.</title>
        <authorList>
            <person name="Hosoyama A."/>
            <person name="Uohara A."/>
            <person name="Ohji S."/>
            <person name="Ichikawa N."/>
        </authorList>
    </citation>
    <scope>NUCLEOTIDE SEQUENCE [LARGE SCALE GENOMIC DNA]</scope>
    <source>
        <strain evidence="1 2">NBRC 107157</strain>
    </source>
</reference>
<accession>A0ABQ0WY67</accession>
<protein>
    <recommendedName>
        <fullName evidence="3">GIY-YIG domain-containing protein</fullName>
    </recommendedName>
</protein>
<dbReference type="EMBL" id="BJZK01000028">
    <property type="protein sequence ID" value="GEO72840.1"/>
    <property type="molecule type" value="Genomic_DNA"/>
</dbReference>
<keyword evidence="2" id="KW-1185">Reference proteome</keyword>